<dbReference type="AlphaFoldDB" id="A0A2Z6NFE9"/>
<dbReference type="NCBIfam" id="TIGR01640">
    <property type="entry name" value="F_box_assoc_1"/>
    <property type="match status" value="1"/>
</dbReference>
<dbReference type="InterPro" id="IPR050796">
    <property type="entry name" value="SCF_F-box_component"/>
</dbReference>
<dbReference type="PANTHER" id="PTHR31672:SF13">
    <property type="entry name" value="F-BOX PROTEIN CPR30-LIKE"/>
    <property type="match status" value="1"/>
</dbReference>
<reference evidence="3" key="1">
    <citation type="journal article" date="2017" name="Front. Plant Sci.">
        <title>Climate Clever Clovers: New Paradigm to Reduce the Environmental Footprint of Ruminants by Breeding Low Methanogenic Forages Utilizing Haplotype Variation.</title>
        <authorList>
            <person name="Kaur P."/>
            <person name="Appels R."/>
            <person name="Bayer P.E."/>
            <person name="Keeble-Gagnere G."/>
            <person name="Wang J."/>
            <person name="Hirakawa H."/>
            <person name="Shirasawa K."/>
            <person name="Vercoe P."/>
            <person name="Stefanova K."/>
            <person name="Durmic Z."/>
            <person name="Nichols P."/>
            <person name="Revell C."/>
            <person name="Isobe S.N."/>
            <person name="Edwards D."/>
            <person name="Erskine W."/>
        </authorList>
    </citation>
    <scope>NUCLEOTIDE SEQUENCE [LARGE SCALE GENOMIC DNA]</scope>
    <source>
        <strain evidence="3">cv. Daliak</strain>
    </source>
</reference>
<dbReference type="Pfam" id="PF07734">
    <property type="entry name" value="FBA_1"/>
    <property type="match status" value="1"/>
</dbReference>
<dbReference type="PANTHER" id="PTHR31672">
    <property type="entry name" value="BNACNNG10540D PROTEIN"/>
    <property type="match status" value="1"/>
</dbReference>
<evidence type="ECO:0000259" key="1">
    <source>
        <dbReference type="PROSITE" id="PS50181"/>
    </source>
</evidence>
<evidence type="ECO:0000313" key="2">
    <source>
        <dbReference type="EMBL" id="GAU28237.1"/>
    </source>
</evidence>
<dbReference type="CDD" id="cd22157">
    <property type="entry name" value="F-box_AtFBW1-like"/>
    <property type="match status" value="1"/>
</dbReference>
<sequence>MASGGDVDDDDDQNEVVYSEITSTSKVVKLTSMLLPTLPVEVILEILCRLPVKLLLQLRCVCKSWNSLLSDSEFIKKHLRMSTTRHLHFINYLNIPDNEAIVASYPLDCIFNNLTTELTQFQYSPNNLTEDYSLGNLSGSCNGILCCVDNYNGLVILWNPSIRKFKELPLFTKPNVSNYIHINFGFGYDSSTDKYKVVVILDYTIPDFTTSEDNWVTKTEVKVHTLGTNIWRTIPTYPFGGVPFPKPGKFVSGTINWLVSKEKFWMSPHFIVSFDLVNETYQKIIPRIGGEDMCDLGSIGVLRDCLCVTSGDDVWIMKEYGNKESWTKLFTVPYMREPTKSHVGFRPIYINEDDQVILEFIGDFDIYLALYHSKSGTLIPTNFECGTPEVSVESLISPCSLC</sequence>
<dbReference type="EMBL" id="DF973370">
    <property type="protein sequence ID" value="GAU28237.1"/>
    <property type="molecule type" value="Genomic_DNA"/>
</dbReference>
<dbReference type="Proteomes" id="UP000242715">
    <property type="component" value="Unassembled WGS sequence"/>
</dbReference>
<dbReference type="InterPro" id="IPR006527">
    <property type="entry name" value="F-box-assoc_dom_typ1"/>
</dbReference>
<gene>
    <name evidence="2" type="ORF">TSUD_118440</name>
</gene>
<accession>A0A2Z6NFE9</accession>
<dbReference type="OrthoDB" id="1086486at2759"/>
<dbReference type="Gene3D" id="1.20.1280.50">
    <property type="match status" value="1"/>
</dbReference>
<feature type="domain" description="F-box" evidence="1">
    <location>
        <begin position="32"/>
        <end position="78"/>
    </location>
</feature>
<dbReference type="InterPro" id="IPR001810">
    <property type="entry name" value="F-box_dom"/>
</dbReference>
<dbReference type="InterPro" id="IPR017451">
    <property type="entry name" value="F-box-assoc_interact_dom"/>
</dbReference>
<dbReference type="SMART" id="SM00256">
    <property type="entry name" value="FBOX"/>
    <property type="match status" value="1"/>
</dbReference>
<evidence type="ECO:0000313" key="3">
    <source>
        <dbReference type="Proteomes" id="UP000242715"/>
    </source>
</evidence>
<dbReference type="InterPro" id="IPR036047">
    <property type="entry name" value="F-box-like_dom_sf"/>
</dbReference>
<dbReference type="SUPFAM" id="SSF81383">
    <property type="entry name" value="F-box domain"/>
    <property type="match status" value="1"/>
</dbReference>
<proteinExistence type="predicted"/>
<organism evidence="2 3">
    <name type="scientific">Trifolium subterraneum</name>
    <name type="common">Subterranean clover</name>
    <dbReference type="NCBI Taxonomy" id="3900"/>
    <lineage>
        <taxon>Eukaryota</taxon>
        <taxon>Viridiplantae</taxon>
        <taxon>Streptophyta</taxon>
        <taxon>Embryophyta</taxon>
        <taxon>Tracheophyta</taxon>
        <taxon>Spermatophyta</taxon>
        <taxon>Magnoliopsida</taxon>
        <taxon>eudicotyledons</taxon>
        <taxon>Gunneridae</taxon>
        <taxon>Pentapetalae</taxon>
        <taxon>rosids</taxon>
        <taxon>fabids</taxon>
        <taxon>Fabales</taxon>
        <taxon>Fabaceae</taxon>
        <taxon>Papilionoideae</taxon>
        <taxon>50 kb inversion clade</taxon>
        <taxon>NPAAA clade</taxon>
        <taxon>Hologalegina</taxon>
        <taxon>IRL clade</taxon>
        <taxon>Trifolieae</taxon>
        <taxon>Trifolium</taxon>
    </lineage>
</organism>
<keyword evidence="3" id="KW-1185">Reference proteome</keyword>
<dbReference type="Pfam" id="PF00646">
    <property type="entry name" value="F-box"/>
    <property type="match status" value="1"/>
</dbReference>
<protein>
    <recommendedName>
        <fullName evidence="1">F-box domain-containing protein</fullName>
    </recommendedName>
</protein>
<name>A0A2Z6NFE9_TRISU</name>
<dbReference type="PROSITE" id="PS50181">
    <property type="entry name" value="FBOX"/>
    <property type="match status" value="1"/>
</dbReference>